<dbReference type="SUPFAM" id="SSF56601">
    <property type="entry name" value="beta-lactamase/transpeptidase-like"/>
    <property type="match status" value="1"/>
</dbReference>
<dbReference type="PANTHER" id="PTHR43319:SF3">
    <property type="entry name" value="BETA-LACTAMASE-RELATED DOMAIN-CONTAINING PROTEIN"/>
    <property type="match status" value="1"/>
</dbReference>
<dbReference type="RefSeq" id="WP_144572146.1">
    <property type="nucleotide sequence ID" value="NZ_VLKG01000009.1"/>
</dbReference>
<dbReference type="InterPro" id="IPR012338">
    <property type="entry name" value="Beta-lactam/transpept-like"/>
</dbReference>
<proteinExistence type="predicted"/>
<dbReference type="InterPro" id="IPR052907">
    <property type="entry name" value="Beta-lactamase/esterase"/>
</dbReference>
<organism evidence="2 3">
    <name type="scientific">Azomonas agilis</name>
    <dbReference type="NCBI Taxonomy" id="116849"/>
    <lineage>
        <taxon>Bacteria</taxon>
        <taxon>Pseudomonadati</taxon>
        <taxon>Pseudomonadota</taxon>
        <taxon>Gammaproteobacteria</taxon>
        <taxon>Pseudomonadales</taxon>
        <taxon>Pseudomonadaceae</taxon>
        <taxon>Azomonas</taxon>
    </lineage>
</organism>
<gene>
    <name evidence="2" type="ORF">LX59_02432</name>
</gene>
<feature type="domain" description="Beta-lactamase-related" evidence="1">
    <location>
        <begin position="15"/>
        <end position="372"/>
    </location>
</feature>
<dbReference type="Pfam" id="PF00144">
    <property type="entry name" value="Beta-lactamase"/>
    <property type="match status" value="1"/>
</dbReference>
<evidence type="ECO:0000313" key="3">
    <source>
        <dbReference type="Proteomes" id="UP000319627"/>
    </source>
</evidence>
<dbReference type="PANTHER" id="PTHR43319">
    <property type="entry name" value="BETA-LACTAMASE-RELATED"/>
    <property type="match status" value="1"/>
</dbReference>
<dbReference type="InterPro" id="IPR001466">
    <property type="entry name" value="Beta-lactam-related"/>
</dbReference>
<accession>A0A562I196</accession>
<dbReference type="Gene3D" id="3.40.710.10">
    <property type="entry name" value="DD-peptidase/beta-lactamase superfamily"/>
    <property type="match status" value="1"/>
</dbReference>
<protein>
    <submittedName>
        <fullName evidence="2">CubicO group peptidase (Beta-lactamase class C family)</fullName>
    </submittedName>
</protein>
<dbReference type="OrthoDB" id="5705574at2"/>
<keyword evidence="3" id="KW-1185">Reference proteome</keyword>
<dbReference type="EMBL" id="VLKG01000009">
    <property type="protein sequence ID" value="TWH64484.1"/>
    <property type="molecule type" value="Genomic_DNA"/>
</dbReference>
<reference evidence="2 3" key="1">
    <citation type="submission" date="2019-07" db="EMBL/GenBank/DDBJ databases">
        <title>Genomic Encyclopedia of Type Strains, Phase I: the one thousand microbial genomes (KMG-I) project.</title>
        <authorList>
            <person name="Kyrpides N."/>
        </authorList>
    </citation>
    <scope>NUCLEOTIDE SEQUENCE [LARGE SCALE GENOMIC DNA]</scope>
    <source>
        <strain evidence="2 3">DSM 375</strain>
    </source>
</reference>
<sequence length="381" mass="41866">MQVQGYFDLQFEPVREVFAELFDGGKQRGAALCVQIGGETVLDLWAGQAGRTEDQQWHTDTLVNLFSCTKTFTAVVALQLVAEGHLDLDKPLGHWWPEAANRGKESVTLRQLLCHRAGLSAIRAPLPSAALFDWSSMTHALEQEQPWWVPNTQQGYAPMTYGWWVGELIRRVEGRGVGDVLKTRLVEPLGLDFHLGLPESELSRVAHLTRGRNDFGDAAAQALMKAVQSDPHSLTALSFNNPPGLMNSANSPEWQRAVLPAANGHGNARSLARFYMGLLQGRLLDSALLSEMTREHSQGEDRTLLARTRFGLGCWLDQPIENATFGMGPHCFGHPGAGGCLGFADPERELSFGFVTNTLGPYVLMDPRAQRLARIVKGCLG</sequence>
<dbReference type="Proteomes" id="UP000319627">
    <property type="component" value="Unassembled WGS sequence"/>
</dbReference>
<dbReference type="AlphaFoldDB" id="A0A562I196"/>
<evidence type="ECO:0000313" key="2">
    <source>
        <dbReference type="EMBL" id="TWH64484.1"/>
    </source>
</evidence>
<evidence type="ECO:0000259" key="1">
    <source>
        <dbReference type="Pfam" id="PF00144"/>
    </source>
</evidence>
<comment type="caution">
    <text evidence="2">The sequence shown here is derived from an EMBL/GenBank/DDBJ whole genome shotgun (WGS) entry which is preliminary data.</text>
</comment>
<name>A0A562I196_9GAMM</name>